<dbReference type="SMART" id="SM00645">
    <property type="entry name" value="Pept_C1"/>
    <property type="match status" value="1"/>
</dbReference>
<dbReference type="EMBL" id="JARYZI010000003">
    <property type="protein sequence ID" value="MDH8677591.1"/>
    <property type="molecule type" value="Genomic_DNA"/>
</dbReference>
<keyword evidence="2" id="KW-0732">Signal</keyword>
<sequence length="572" mass="64198">MQLLTKAYKRFITAAILLALITSTFSISSANESIDIPMKIGILDGNIVIWGNSYSNQALKNPLVLINGVIYYPLTPEFTQVLGFSMHQTENNEVILTHRSSIGKNMITERSFGSPSSSSILNLSSFQIRASGYTLYSEKPIYQFANVPYVAIEFTPILRSKITIQANVDLEILTETTYNKRYPTTYNTYDKVDQSNFVRDQGSAASCWAFAANTLFELAVEKQYHETLNFSESHLIENTPIKSTYASGGNFQASSIYFLNKKGPVIESATRAGSESVLDQVPYQLDEYLEFNNNINKMKENIIENGAVLTSIYLNESDEAVYNQTTNAYFNSNDKKGRTHELVLVGWDDQYSKLNFTESPTKDGAFIAQNSFGNSWGDNGFFYVSYEDVHIKEYVYAIDKISPITDYSPSKESYYYDTTGVTHYENFNDAPLVTGINNFTAKSDSILTQVGIYNNEENIHISIYTGNSKFPMSLDQSPIYETKLLEKGYHTLTLPVGLPLIKDEKFWVAVKYEGKQNFILPIEAPYPGISYNVFAAPGQGFIGSETNFVDLTEIRPNASVAIRAFAFPVTKP</sequence>
<name>A0ABT6NB18_9FIRM</name>
<dbReference type="InterPro" id="IPR040528">
    <property type="entry name" value="Lectin-like"/>
</dbReference>
<gene>
    <name evidence="4" type="ORF">QE109_05505</name>
</gene>
<comment type="caution">
    <text evidence="4">The sequence shown here is derived from an EMBL/GenBank/DDBJ whole genome shotgun (WGS) entry which is preliminary data.</text>
</comment>
<comment type="similarity">
    <text evidence="1">Belongs to the peptidase C1 family.</text>
</comment>
<organism evidence="4 5">
    <name type="scientific">Fusibacter bizertensis</name>
    <dbReference type="NCBI Taxonomy" id="1488331"/>
    <lineage>
        <taxon>Bacteria</taxon>
        <taxon>Bacillati</taxon>
        <taxon>Bacillota</taxon>
        <taxon>Clostridia</taxon>
        <taxon>Eubacteriales</taxon>
        <taxon>Eubacteriales Family XII. Incertae Sedis</taxon>
        <taxon>Fusibacter</taxon>
    </lineage>
</organism>
<proteinExistence type="inferred from homology"/>
<dbReference type="Gene3D" id="3.90.70.10">
    <property type="entry name" value="Cysteine proteinases"/>
    <property type="match status" value="1"/>
</dbReference>
<feature type="chain" id="PRO_5047334512" evidence="2">
    <location>
        <begin position="31"/>
        <end position="572"/>
    </location>
</feature>
<dbReference type="Pfam" id="PF18560">
    <property type="entry name" value="Lectin_like"/>
    <property type="match status" value="1"/>
</dbReference>
<dbReference type="Pfam" id="PF00112">
    <property type="entry name" value="Peptidase_C1"/>
    <property type="match status" value="1"/>
</dbReference>
<feature type="signal peptide" evidence="2">
    <location>
        <begin position="1"/>
        <end position="30"/>
    </location>
</feature>
<evidence type="ECO:0000313" key="4">
    <source>
        <dbReference type="EMBL" id="MDH8677591.1"/>
    </source>
</evidence>
<dbReference type="InterPro" id="IPR038765">
    <property type="entry name" value="Papain-like_cys_pep_sf"/>
</dbReference>
<dbReference type="SUPFAM" id="SSF54001">
    <property type="entry name" value="Cysteine proteinases"/>
    <property type="match status" value="1"/>
</dbReference>
<evidence type="ECO:0000313" key="5">
    <source>
        <dbReference type="Proteomes" id="UP001158045"/>
    </source>
</evidence>
<evidence type="ECO:0000256" key="2">
    <source>
        <dbReference type="SAM" id="SignalP"/>
    </source>
</evidence>
<keyword evidence="5" id="KW-1185">Reference proteome</keyword>
<dbReference type="PANTHER" id="PTHR12411">
    <property type="entry name" value="CYSTEINE PROTEASE FAMILY C1-RELATED"/>
    <property type="match status" value="1"/>
</dbReference>
<dbReference type="Proteomes" id="UP001158045">
    <property type="component" value="Unassembled WGS sequence"/>
</dbReference>
<dbReference type="InterPro" id="IPR013128">
    <property type="entry name" value="Peptidase_C1A"/>
</dbReference>
<evidence type="ECO:0000259" key="3">
    <source>
        <dbReference type="SMART" id="SM00645"/>
    </source>
</evidence>
<dbReference type="CDD" id="cd02619">
    <property type="entry name" value="Peptidase_C1"/>
    <property type="match status" value="1"/>
</dbReference>
<dbReference type="InterPro" id="IPR000668">
    <property type="entry name" value="Peptidase_C1A_C"/>
</dbReference>
<feature type="domain" description="Peptidase C1A papain C-terminal" evidence="3">
    <location>
        <begin position="182"/>
        <end position="399"/>
    </location>
</feature>
<dbReference type="RefSeq" id="WP_281093412.1">
    <property type="nucleotide sequence ID" value="NZ_JARYZI010000003.1"/>
</dbReference>
<protein>
    <submittedName>
        <fullName evidence="4">Lectin like domain-containing protein</fullName>
    </submittedName>
</protein>
<reference evidence="4 5" key="1">
    <citation type="submission" date="2023-04" db="EMBL/GenBank/DDBJ databases">
        <title>Fusibacter bizertensis strain WBS, isolated from littoral bottom sediments of the Arctic seas - biochemical and genomic analysis.</title>
        <authorList>
            <person name="Brioukhanov A.L."/>
        </authorList>
    </citation>
    <scope>NUCLEOTIDE SEQUENCE [LARGE SCALE GENOMIC DNA]</scope>
    <source>
        <strain evidence="4 5">WBS</strain>
    </source>
</reference>
<evidence type="ECO:0000256" key="1">
    <source>
        <dbReference type="ARBA" id="ARBA00008455"/>
    </source>
</evidence>
<accession>A0ABT6NB18</accession>